<dbReference type="SMART" id="SM00343">
    <property type="entry name" value="ZnF_C2HC"/>
    <property type="match status" value="2"/>
</dbReference>
<dbReference type="InterPro" id="IPR036875">
    <property type="entry name" value="Znf_CCHC_sf"/>
</dbReference>
<feature type="region of interest" description="Disordered" evidence="1">
    <location>
        <begin position="238"/>
        <end position="279"/>
    </location>
</feature>
<evidence type="ECO:0000259" key="2">
    <source>
        <dbReference type="SMART" id="SM00343"/>
    </source>
</evidence>
<name>A0A232EDN0_9HYME</name>
<evidence type="ECO:0000313" key="3">
    <source>
        <dbReference type="EMBL" id="OXU16460.1"/>
    </source>
</evidence>
<dbReference type="GO" id="GO:0003676">
    <property type="term" value="F:nucleic acid binding"/>
    <property type="evidence" value="ECO:0007669"/>
    <property type="project" value="InterPro"/>
</dbReference>
<reference evidence="3 4" key="1">
    <citation type="journal article" date="2017" name="Curr. Biol.">
        <title>The Evolution of Venom by Co-option of Single-Copy Genes.</title>
        <authorList>
            <person name="Martinson E.O."/>
            <person name="Mrinalini"/>
            <person name="Kelkar Y.D."/>
            <person name="Chang C.H."/>
            <person name="Werren J.H."/>
        </authorList>
    </citation>
    <scope>NUCLEOTIDE SEQUENCE [LARGE SCALE GENOMIC DNA]</scope>
    <source>
        <strain evidence="3 4">Alberta</strain>
        <tissue evidence="3">Whole body</tissue>
    </source>
</reference>
<organism evidence="3 4">
    <name type="scientific">Trichomalopsis sarcophagae</name>
    <dbReference type="NCBI Taxonomy" id="543379"/>
    <lineage>
        <taxon>Eukaryota</taxon>
        <taxon>Metazoa</taxon>
        <taxon>Ecdysozoa</taxon>
        <taxon>Arthropoda</taxon>
        <taxon>Hexapoda</taxon>
        <taxon>Insecta</taxon>
        <taxon>Pterygota</taxon>
        <taxon>Neoptera</taxon>
        <taxon>Endopterygota</taxon>
        <taxon>Hymenoptera</taxon>
        <taxon>Apocrita</taxon>
        <taxon>Proctotrupomorpha</taxon>
        <taxon>Chalcidoidea</taxon>
        <taxon>Pteromalidae</taxon>
        <taxon>Pteromalinae</taxon>
        <taxon>Trichomalopsis</taxon>
    </lineage>
</organism>
<dbReference type="InterPro" id="IPR001878">
    <property type="entry name" value="Znf_CCHC"/>
</dbReference>
<feature type="compositionally biased region" description="Polar residues" evidence="1">
    <location>
        <begin position="11"/>
        <end position="24"/>
    </location>
</feature>
<feature type="region of interest" description="Disordered" evidence="1">
    <location>
        <begin position="66"/>
        <end position="89"/>
    </location>
</feature>
<feature type="compositionally biased region" description="Basic and acidic residues" evidence="1">
    <location>
        <begin position="25"/>
        <end position="53"/>
    </location>
</feature>
<dbReference type="EMBL" id="NNAY01006087">
    <property type="protein sequence ID" value="OXU16460.1"/>
    <property type="molecule type" value="Genomic_DNA"/>
</dbReference>
<gene>
    <name evidence="3" type="ORF">TSAR_001492</name>
</gene>
<proteinExistence type="predicted"/>
<dbReference type="AlphaFoldDB" id="A0A232EDN0"/>
<keyword evidence="4" id="KW-1185">Reference proteome</keyword>
<comment type="caution">
    <text evidence="3">The sequence shown here is derived from an EMBL/GenBank/DDBJ whole genome shotgun (WGS) entry which is preliminary data.</text>
</comment>
<protein>
    <recommendedName>
        <fullName evidence="2">CCHC-type domain-containing protein</fullName>
    </recommendedName>
</protein>
<evidence type="ECO:0000256" key="1">
    <source>
        <dbReference type="SAM" id="MobiDB-lite"/>
    </source>
</evidence>
<evidence type="ECO:0000313" key="4">
    <source>
        <dbReference type="Proteomes" id="UP000215335"/>
    </source>
</evidence>
<feature type="domain" description="CCHC-type" evidence="2">
    <location>
        <begin position="178"/>
        <end position="194"/>
    </location>
</feature>
<dbReference type="GO" id="GO:0008270">
    <property type="term" value="F:zinc ion binding"/>
    <property type="evidence" value="ECO:0007669"/>
    <property type="project" value="InterPro"/>
</dbReference>
<accession>A0A232EDN0</accession>
<feature type="compositionally biased region" description="Basic and acidic residues" evidence="1">
    <location>
        <begin position="71"/>
        <end position="82"/>
    </location>
</feature>
<dbReference type="SUPFAM" id="SSF57756">
    <property type="entry name" value="Retrovirus zinc finger-like domains"/>
    <property type="match status" value="2"/>
</dbReference>
<feature type="domain" description="CCHC-type" evidence="2">
    <location>
        <begin position="118"/>
        <end position="134"/>
    </location>
</feature>
<sequence>MFPLRRPVASASPTRTGAHPTTSSEKSKRDGTIASEKSERPASAEREKREKAKFGNVTNTIAAYGKKGSNIKREQRSADRTRIRSSNRKTLPVKESGAWFGGLRPIPINTTIDPAPYCCFNCWQPGHRVTHCNKGITRDFCGNCGRHGVEVTSCPRCAEAFRSHQQRGGGAVIPAPYSCFNCWQPGHGVTQCNKGITRDFCGNCGRHGVEVTSCPRCAEAFRSHQQRGGGYVPIETASGVGITDENWVPPDDQQREEQERRDHRQREEQEARERREREERCNKGITRDFCGNCGRHGVEVTSCPRCA</sequence>
<feature type="region of interest" description="Disordered" evidence="1">
    <location>
        <begin position="1"/>
        <end position="53"/>
    </location>
</feature>
<dbReference type="Proteomes" id="UP000215335">
    <property type="component" value="Unassembled WGS sequence"/>
</dbReference>
<feature type="compositionally biased region" description="Basic and acidic residues" evidence="1">
    <location>
        <begin position="252"/>
        <end position="279"/>
    </location>
</feature>